<dbReference type="GO" id="GO:0003677">
    <property type="term" value="F:DNA binding"/>
    <property type="evidence" value="ECO:0007669"/>
    <property type="project" value="UniProtKB-KW"/>
</dbReference>
<feature type="compositionally biased region" description="Basic and acidic residues" evidence="5">
    <location>
        <begin position="251"/>
        <end position="267"/>
    </location>
</feature>
<dbReference type="Proteomes" id="UP001141806">
    <property type="component" value="Unassembled WGS sequence"/>
</dbReference>
<feature type="compositionally biased region" description="Basic and acidic residues" evidence="5">
    <location>
        <begin position="106"/>
        <end position="115"/>
    </location>
</feature>
<dbReference type="PANTHER" id="PTHR13468">
    <property type="entry name" value="DEK PROTEIN"/>
    <property type="match status" value="1"/>
</dbReference>
<reference evidence="7" key="1">
    <citation type="journal article" date="2023" name="Plant J.">
        <title>The genome of the king protea, Protea cynaroides.</title>
        <authorList>
            <person name="Chang J."/>
            <person name="Duong T.A."/>
            <person name="Schoeman C."/>
            <person name="Ma X."/>
            <person name="Roodt D."/>
            <person name="Barker N."/>
            <person name="Li Z."/>
            <person name="Van de Peer Y."/>
            <person name="Mizrachi E."/>
        </authorList>
    </citation>
    <scope>NUCLEOTIDE SEQUENCE</scope>
    <source>
        <tissue evidence="7">Young leaves</tissue>
    </source>
</reference>
<feature type="compositionally biased region" description="Basic residues" evidence="5">
    <location>
        <begin position="582"/>
        <end position="594"/>
    </location>
</feature>
<feature type="compositionally biased region" description="Acidic residues" evidence="5">
    <location>
        <begin position="478"/>
        <end position="489"/>
    </location>
</feature>
<organism evidence="7 8">
    <name type="scientific">Protea cynaroides</name>
    <dbReference type="NCBI Taxonomy" id="273540"/>
    <lineage>
        <taxon>Eukaryota</taxon>
        <taxon>Viridiplantae</taxon>
        <taxon>Streptophyta</taxon>
        <taxon>Embryophyta</taxon>
        <taxon>Tracheophyta</taxon>
        <taxon>Spermatophyta</taxon>
        <taxon>Magnoliopsida</taxon>
        <taxon>Proteales</taxon>
        <taxon>Proteaceae</taxon>
        <taxon>Protea</taxon>
    </lineage>
</organism>
<dbReference type="GO" id="GO:0042393">
    <property type="term" value="F:histone binding"/>
    <property type="evidence" value="ECO:0007669"/>
    <property type="project" value="TreeGrafter"/>
</dbReference>
<dbReference type="GO" id="GO:0005634">
    <property type="term" value="C:nucleus"/>
    <property type="evidence" value="ECO:0007669"/>
    <property type="project" value="UniProtKB-SubCell"/>
</dbReference>
<dbReference type="Gene3D" id="1.10.10.60">
    <property type="entry name" value="Homeodomain-like"/>
    <property type="match status" value="1"/>
</dbReference>
<feature type="compositionally biased region" description="Basic and acidic residues" evidence="5">
    <location>
        <begin position="601"/>
        <end position="621"/>
    </location>
</feature>
<keyword evidence="2" id="KW-0156">Chromatin regulator</keyword>
<evidence type="ECO:0000256" key="1">
    <source>
        <dbReference type="ARBA" id="ARBA00004123"/>
    </source>
</evidence>
<comment type="subcellular location">
    <subcellularLocation>
        <location evidence="1">Nucleus</location>
    </subcellularLocation>
</comment>
<proteinExistence type="predicted"/>
<keyword evidence="8" id="KW-1185">Reference proteome</keyword>
<dbReference type="EMBL" id="JAMYWD010000001">
    <property type="protein sequence ID" value="KAJ4980899.1"/>
    <property type="molecule type" value="Genomic_DNA"/>
</dbReference>
<feature type="compositionally biased region" description="Basic and acidic residues" evidence="5">
    <location>
        <begin position="460"/>
        <end position="477"/>
    </location>
</feature>
<feature type="compositionally biased region" description="Basic and acidic residues" evidence="5">
    <location>
        <begin position="1"/>
        <end position="12"/>
    </location>
</feature>
<gene>
    <name evidence="7" type="ORF">NE237_031736</name>
</gene>
<name>A0A9Q0L218_9MAGN</name>
<feature type="compositionally biased region" description="Basic and acidic residues" evidence="5">
    <location>
        <begin position="569"/>
        <end position="579"/>
    </location>
</feature>
<feature type="compositionally biased region" description="Acidic residues" evidence="5">
    <location>
        <begin position="90"/>
        <end position="105"/>
    </location>
</feature>
<dbReference type="OrthoDB" id="370884at2759"/>
<keyword evidence="3" id="KW-0238">DNA-binding</keyword>
<keyword evidence="4" id="KW-0539">Nucleus</keyword>
<feature type="region of interest" description="Disordered" evidence="5">
    <location>
        <begin position="1"/>
        <end position="277"/>
    </location>
</feature>
<dbReference type="SUPFAM" id="SSF109715">
    <property type="entry name" value="DEK C-terminal domain"/>
    <property type="match status" value="1"/>
</dbReference>
<dbReference type="InterPro" id="IPR044198">
    <property type="entry name" value="DEK"/>
</dbReference>
<dbReference type="GO" id="GO:0006325">
    <property type="term" value="P:chromatin organization"/>
    <property type="evidence" value="ECO:0007669"/>
    <property type="project" value="UniProtKB-KW"/>
</dbReference>
<feature type="region of interest" description="Disordered" evidence="5">
    <location>
        <begin position="424"/>
        <end position="627"/>
    </location>
</feature>
<feature type="compositionally biased region" description="Acidic residues" evidence="5">
    <location>
        <begin position="506"/>
        <end position="518"/>
    </location>
</feature>
<comment type="caution">
    <text evidence="7">The sequence shown here is derived from an EMBL/GenBank/DDBJ whole genome shotgun (WGS) entry which is preliminary data.</text>
</comment>
<evidence type="ECO:0000256" key="4">
    <source>
        <dbReference type="ARBA" id="ARBA00023242"/>
    </source>
</evidence>
<evidence type="ECO:0000259" key="6">
    <source>
        <dbReference type="Pfam" id="PF08766"/>
    </source>
</evidence>
<dbReference type="PANTHER" id="PTHR13468:SF22">
    <property type="entry name" value="DEK DOMAIN-CONTAINING CHROMATIN-ASSOCIATED PROTEIN 3"/>
    <property type="match status" value="1"/>
</dbReference>
<feature type="compositionally biased region" description="Basic residues" evidence="5">
    <location>
        <begin position="522"/>
        <end position="531"/>
    </location>
</feature>
<protein>
    <recommendedName>
        <fullName evidence="6">DEK-C domain-containing protein</fullName>
    </recommendedName>
</protein>
<sequence length="751" mass="85965">MAEAETETKVAEDAANGTCPTVDTGPPENTGEAETLKEEEAVTLKKEKDANGIKEMEEGSKENEKNEDVEMDGDQKLKEEECEQEIKEEGLEEPEDVKMEEETETKEEKEGKEIVENTEEKEEEEAKEVLENTEEKEEGEEGKEVVENTEEKEEEEGKEVFESAEEKEEGENKENVETDEEKVEENKENVETDEEKEEENKENVETDEEKEGKKSKEHTESAEEKEEEIVEAKESKREKGYKRRVKGPNVKSKEEAKQNELDEKNAKEASTPMVSSIDRPVRERKSVERLVVSIEKGPAKGFRIEKGQGTPLKEIPNVAYKLSRKKTDETFKSLYMILFGRRGKASDVKKNISQFSGFVWHENEDKQRMKLKEKFDKCFKEKLLEFCDVLDISVVKTTTKKEDIVVKLIDFLAAPHATTDVLLAEKEQPSKVRKRKRSVKGTASKSGGASAKRSLGKRRMSGDTLKEQDKRSARDTGDESSEEDDDENDNGVPDATQEILNHSENEDKEDESVEESEEDTRKRKRGSKKSSSKKESAGKTIMKKHTTSRKVTQTTPPKKTPIKSSSKHSKVDDISDKSPRVFSRKKKIETKKKTSTPAKSATKEKAGLKVVKGKDKSREEEPGPSEDELRNAICEILKEVDFNTATFTDILKLLARQEKIMRMMMGKVMKKKIGQLEVKRWRLDCLHERYIAVIYSWSYVAGNRSGIFRQRVVVELQSWRISLKLKFSSHDHRTKAPQQFRKWLPHCGIYV</sequence>
<dbReference type="AlphaFoldDB" id="A0A9Q0L218"/>
<accession>A0A9Q0L218</accession>
<feature type="compositionally biased region" description="Low complexity" evidence="5">
    <location>
        <begin position="440"/>
        <end position="453"/>
    </location>
</feature>
<evidence type="ECO:0000256" key="5">
    <source>
        <dbReference type="SAM" id="MobiDB-lite"/>
    </source>
</evidence>
<evidence type="ECO:0000313" key="7">
    <source>
        <dbReference type="EMBL" id="KAJ4980899.1"/>
    </source>
</evidence>
<evidence type="ECO:0000256" key="2">
    <source>
        <dbReference type="ARBA" id="ARBA00022853"/>
    </source>
</evidence>
<evidence type="ECO:0000313" key="8">
    <source>
        <dbReference type="Proteomes" id="UP001141806"/>
    </source>
</evidence>
<dbReference type="Pfam" id="PF08766">
    <property type="entry name" value="DEK_C"/>
    <property type="match status" value="1"/>
</dbReference>
<feature type="compositionally biased region" description="Acidic residues" evidence="5">
    <location>
        <begin position="116"/>
        <end position="169"/>
    </location>
</feature>
<evidence type="ECO:0000256" key="3">
    <source>
        <dbReference type="ARBA" id="ARBA00023125"/>
    </source>
</evidence>
<feature type="compositionally biased region" description="Basic and acidic residues" evidence="5">
    <location>
        <begin position="198"/>
        <end position="222"/>
    </location>
</feature>
<dbReference type="InterPro" id="IPR014876">
    <property type="entry name" value="DEK_C"/>
</dbReference>
<feature type="domain" description="DEK-C" evidence="6">
    <location>
        <begin position="624"/>
        <end position="655"/>
    </location>
</feature>
<feature type="compositionally biased region" description="Basic and acidic residues" evidence="5">
    <location>
        <begin position="34"/>
        <end position="89"/>
    </location>
</feature>
<dbReference type="GO" id="GO:2000779">
    <property type="term" value="P:regulation of double-strand break repair"/>
    <property type="evidence" value="ECO:0007669"/>
    <property type="project" value="TreeGrafter"/>
</dbReference>